<dbReference type="Gene3D" id="3.30.300.30">
    <property type="match status" value="1"/>
</dbReference>
<evidence type="ECO:0000313" key="3">
    <source>
        <dbReference type="EMBL" id="ANA12956.1"/>
    </source>
</evidence>
<proteinExistence type="inferred from homology"/>
<sequence>MEKFPSLVLGPNQEQIPDWRQISLAELCRFRSMVQPDLEIMSFLGDGIHETETLTIERLDRQASHMAAWLSKVLPPSSKVMLLFENGPDYLIGLFGCAYAGMVAVSGVYPSDFGSRDRLNYIVKDSECSAILGKKKVLEAFQSECLEVSQEVFWIPVEISETYYKKVYNPSLNEDLALIQYTSGSTQNPKGVILTNRNILFNLLQQGQKFGYQKGDVGVSWLPLSHDMGLMGAALMAIGAGGKCVLLPPETFLKDPSNWLRAISKYGATLSGGPAFAYQMCLNINEDTIDSLDLSTWDQAFVGSESINRKVLEQFEVKFSKYRFKNLAFCPCYGLAEATLLVSAKERNLLPLFITVSREKLSEGYIVETENLEDQRSIVSSGNLIDETQAVIVDSNMNICSDRECGTIYLNGPSISSGYCGRFSKNIESFNYEGKLYISTGDKGFFINQNIYIIGRKDNEINVNGVLLDPEDIVFSVNEVEDKLSQRNCAVFQKTGRHESIVFVFGAANLEESVFTSIFRNIKNILCRKFKVSNGEIIAVSKSGIVRTPSGKVSMKKTQQHLEDGRIDIVFRKEFSSHDNSSFHVRKMKTYERSSK</sequence>
<name>A0ABN4NTH7_9PROT</name>
<evidence type="ECO:0000256" key="1">
    <source>
        <dbReference type="ARBA" id="ARBA00006432"/>
    </source>
</evidence>
<organism evidence="3 4">
    <name type="scientific">Acetobacter oryzifermentans</name>
    <dbReference type="NCBI Taxonomy" id="1633874"/>
    <lineage>
        <taxon>Bacteria</taxon>
        <taxon>Pseudomonadati</taxon>
        <taxon>Pseudomonadota</taxon>
        <taxon>Alphaproteobacteria</taxon>
        <taxon>Acetobacterales</taxon>
        <taxon>Acetobacteraceae</taxon>
        <taxon>Acetobacter</taxon>
    </lineage>
</organism>
<dbReference type="Proteomes" id="UP000076595">
    <property type="component" value="Chromosome"/>
</dbReference>
<dbReference type="EMBL" id="CP011120">
    <property type="protein sequence ID" value="ANA12956.1"/>
    <property type="molecule type" value="Genomic_DNA"/>
</dbReference>
<dbReference type="GO" id="GO:0016874">
    <property type="term" value="F:ligase activity"/>
    <property type="evidence" value="ECO:0007669"/>
    <property type="project" value="UniProtKB-KW"/>
</dbReference>
<dbReference type="InterPro" id="IPR045851">
    <property type="entry name" value="AMP-bd_C_sf"/>
</dbReference>
<dbReference type="SUPFAM" id="SSF56801">
    <property type="entry name" value="Acetyl-CoA synthetase-like"/>
    <property type="match status" value="1"/>
</dbReference>
<dbReference type="Pfam" id="PF00501">
    <property type="entry name" value="AMP-binding"/>
    <property type="match status" value="1"/>
</dbReference>
<feature type="domain" description="AMP-dependent synthetase/ligase" evidence="2">
    <location>
        <begin position="35"/>
        <end position="419"/>
    </location>
</feature>
<dbReference type="InterPro" id="IPR000873">
    <property type="entry name" value="AMP-dep_synth/lig_dom"/>
</dbReference>
<gene>
    <name evidence="3" type="ORF">WG31_02125</name>
</gene>
<protein>
    <submittedName>
        <fullName evidence="3">Fatty-acid--CoA ligase</fullName>
    </submittedName>
</protein>
<keyword evidence="3" id="KW-0436">Ligase</keyword>
<dbReference type="InterPro" id="IPR042099">
    <property type="entry name" value="ANL_N_sf"/>
</dbReference>
<dbReference type="PANTHER" id="PTHR22754">
    <property type="entry name" value="DISCO-INTERACTING PROTEIN 2 DIP2 -RELATED"/>
    <property type="match status" value="1"/>
</dbReference>
<evidence type="ECO:0000313" key="4">
    <source>
        <dbReference type="Proteomes" id="UP000076595"/>
    </source>
</evidence>
<comment type="similarity">
    <text evidence="1">Belongs to the ATP-dependent AMP-binding enzyme family.</text>
</comment>
<accession>A0ABN4NTH7</accession>
<dbReference type="PANTHER" id="PTHR22754:SF32">
    <property type="entry name" value="DISCO-INTERACTING PROTEIN 2"/>
    <property type="match status" value="1"/>
</dbReference>
<reference evidence="3 4" key="1">
    <citation type="submission" date="2015-03" db="EMBL/GenBank/DDBJ databases">
        <title>Genome study of Acetobacter sp. SLV-7.</title>
        <authorList>
            <person name="Cho G.Y."/>
            <person name="Jeon C.O."/>
        </authorList>
    </citation>
    <scope>NUCLEOTIDE SEQUENCE [LARGE SCALE GENOMIC DNA]</scope>
    <source>
        <strain evidence="3 4">SLV-7</strain>
    </source>
</reference>
<evidence type="ECO:0000259" key="2">
    <source>
        <dbReference type="Pfam" id="PF00501"/>
    </source>
</evidence>
<keyword evidence="4" id="KW-1185">Reference proteome</keyword>
<dbReference type="RefSeq" id="WP_063353499.1">
    <property type="nucleotide sequence ID" value="NZ_CP011120.1"/>
</dbReference>
<dbReference type="Gene3D" id="3.40.50.12780">
    <property type="entry name" value="N-terminal domain of ligase-like"/>
    <property type="match status" value="1"/>
</dbReference>